<comment type="cofactor">
    <cofactor evidence="18">
        <name>Mg(2+)</name>
        <dbReference type="ChEBI" id="CHEBI:18420"/>
    </cofactor>
    <text evidence="18">Binds 2 magnesium ions per subunit. They probably participate in the reaction catalyzed by the enzyme. May bind an additional third magnesium ion after substrate binding.</text>
</comment>
<evidence type="ECO:0000256" key="21">
    <source>
        <dbReference type="SAM" id="MobiDB-lite"/>
    </source>
</evidence>
<comment type="similarity">
    <text evidence="17 18">Belongs to the XPG/RAD2 endonuclease family. FEN1 subfamily.</text>
</comment>
<dbReference type="GO" id="GO:0004523">
    <property type="term" value="F:RNA-DNA hybrid ribonuclease activity"/>
    <property type="evidence" value="ECO:0007669"/>
    <property type="project" value="TreeGrafter"/>
</dbReference>
<evidence type="ECO:0000256" key="8">
    <source>
        <dbReference type="ARBA" id="ARBA00022771"/>
    </source>
</evidence>
<keyword evidence="4 18" id="KW-0540">Nuclease</keyword>
<evidence type="ECO:0000259" key="22">
    <source>
        <dbReference type="PROSITE" id="PS50950"/>
    </source>
</evidence>
<dbReference type="InterPro" id="IPR036279">
    <property type="entry name" value="5-3_exonuclease_C_sf"/>
</dbReference>
<keyword evidence="10" id="KW-0862">Zinc</keyword>
<dbReference type="InterPro" id="IPR008918">
    <property type="entry name" value="HhH2"/>
</dbReference>
<keyword evidence="3 18" id="KW-0235">DNA replication</keyword>
<evidence type="ECO:0000256" key="3">
    <source>
        <dbReference type="ARBA" id="ARBA00022705"/>
    </source>
</evidence>
<name>A0A8J2RGE5_9CRUS</name>
<keyword evidence="5 18" id="KW-0479">Metal-binding</keyword>
<dbReference type="Proteomes" id="UP000789390">
    <property type="component" value="Unassembled WGS sequence"/>
</dbReference>
<evidence type="ECO:0000256" key="20">
    <source>
        <dbReference type="SAM" id="Coils"/>
    </source>
</evidence>
<dbReference type="SMART" id="SM00485">
    <property type="entry name" value="XPGN"/>
    <property type="match status" value="1"/>
</dbReference>
<dbReference type="GO" id="GO:0005730">
    <property type="term" value="C:nucleolus"/>
    <property type="evidence" value="ECO:0007669"/>
    <property type="project" value="UniProtKB-SubCell"/>
</dbReference>
<dbReference type="PANTHER" id="PTHR11081">
    <property type="entry name" value="FLAP ENDONUCLEASE FAMILY MEMBER"/>
    <property type="match status" value="1"/>
</dbReference>
<evidence type="ECO:0000313" key="24">
    <source>
        <dbReference type="Proteomes" id="UP000789390"/>
    </source>
</evidence>
<keyword evidence="20" id="KW-0175">Coiled coil</keyword>
<dbReference type="GO" id="GO:0005654">
    <property type="term" value="C:nucleoplasm"/>
    <property type="evidence" value="ECO:0007669"/>
    <property type="project" value="UniProtKB-SubCell"/>
</dbReference>
<evidence type="ECO:0000256" key="17">
    <source>
        <dbReference type="ARBA" id="ARBA00034726"/>
    </source>
</evidence>
<evidence type="ECO:0000256" key="5">
    <source>
        <dbReference type="ARBA" id="ARBA00022723"/>
    </source>
</evidence>
<dbReference type="InterPro" id="IPR019974">
    <property type="entry name" value="XPG_CS"/>
</dbReference>
<evidence type="ECO:0000256" key="12">
    <source>
        <dbReference type="ARBA" id="ARBA00022842"/>
    </source>
</evidence>
<evidence type="ECO:0000256" key="16">
    <source>
        <dbReference type="ARBA" id="ARBA00023242"/>
    </source>
</evidence>
<feature type="coiled-coil region" evidence="20">
    <location>
        <begin position="672"/>
        <end position="706"/>
    </location>
</feature>
<dbReference type="GO" id="GO:0000287">
    <property type="term" value="F:magnesium ion binding"/>
    <property type="evidence" value="ECO:0007669"/>
    <property type="project" value="UniProtKB-UniRule"/>
</dbReference>
<evidence type="ECO:0000256" key="9">
    <source>
        <dbReference type="ARBA" id="ARBA00022801"/>
    </source>
</evidence>
<evidence type="ECO:0000313" key="23">
    <source>
        <dbReference type="EMBL" id="CAH0100545.1"/>
    </source>
</evidence>
<dbReference type="InterPro" id="IPR023426">
    <property type="entry name" value="Flap_endonuc"/>
</dbReference>
<gene>
    <name evidence="18" type="primary">Fen1</name>
    <name evidence="23" type="ORF">DGAL_LOCUS2803</name>
</gene>
<comment type="caution">
    <text evidence="23">The sequence shown here is derived from an EMBL/GenBank/DDBJ whole genome shotgun (WGS) entry which is preliminary data.</text>
</comment>
<keyword evidence="2 18" id="KW-0597">Phosphoprotein</keyword>
<dbReference type="PRINTS" id="PR00853">
    <property type="entry name" value="XPGRADSUPER"/>
</dbReference>
<dbReference type="OrthoDB" id="1937206at2759"/>
<dbReference type="FunFam" id="3.40.50.1010:FF:000003">
    <property type="entry name" value="Flap endonuclease 1"/>
    <property type="match status" value="1"/>
</dbReference>
<protein>
    <recommendedName>
        <fullName evidence="18">Flap endonuclease 1</fullName>
        <shortName evidence="18">FEN-1</shortName>
        <ecNumber evidence="18">3.1.-.-</ecNumber>
    </recommendedName>
    <alternativeName>
        <fullName evidence="18">Flap structure-specific endonuclease 1</fullName>
    </alternativeName>
</protein>
<feature type="domain" description="THAP-type" evidence="22">
    <location>
        <begin position="514"/>
        <end position="596"/>
    </location>
</feature>
<dbReference type="SUPFAM" id="SSF47807">
    <property type="entry name" value="5' to 3' exonuclease, C-terminal subdomain"/>
    <property type="match status" value="1"/>
</dbReference>
<dbReference type="EMBL" id="CAKKLH010000039">
    <property type="protein sequence ID" value="CAH0100545.1"/>
    <property type="molecule type" value="Genomic_DNA"/>
</dbReference>
<keyword evidence="24" id="KW-1185">Reference proteome</keyword>
<dbReference type="GO" id="GO:0008270">
    <property type="term" value="F:zinc ion binding"/>
    <property type="evidence" value="ECO:0007669"/>
    <property type="project" value="UniProtKB-KW"/>
</dbReference>
<dbReference type="AlphaFoldDB" id="A0A8J2RGE5"/>
<dbReference type="GO" id="GO:0017108">
    <property type="term" value="F:5'-flap endonuclease activity"/>
    <property type="evidence" value="ECO:0007669"/>
    <property type="project" value="UniProtKB-UniRule"/>
</dbReference>
<dbReference type="EC" id="3.1.-.-" evidence="18"/>
<accession>A0A8J2RGE5</accession>
<keyword evidence="11 18" id="KW-0269">Exonuclease</keyword>
<dbReference type="FunFam" id="1.10.150.20:FF:000009">
    <property type="entry name" value="Flap endonuclease 1"/>
    <property type="match status" value="1"/>
</dbReference>
<dbReference type="Pfam" id="PF00867">
    <property type="entry name" value="XPG_I"/>
    <property type="match status" value="1"/>
</dbReference>
<dbReference type="CDD" id="cd09867">
    <property type="entry name" value="PIN_FEN1"/>
    <property type="match status" value="1"/>
</dbReference>
<dbReference type="GO" id="GO:0005739">
    <property type="term" value="C:mitochondrion"/>
    <property type="evidence" value="ECO:0007669"/>
    <property type="project" value="UniProtKB-SubCell"/>
</dbReference>
<dbReference type="SMART" id="SM00980">
    <property type="entry name" value="THAP"/>
    <property type="match status" value="2"/>
</dbReference>
<dbReference type="PROSITE" id="PS00841">
    <property type="entry name" value="XPG_1"/>
    <property type="match status" value="1"/>
</dbReference>
<dbReference type="PANTHER" id="PTHR11081:SF9">
    <property type="entry name" value="FLAP ENDONUCLEASE 1"/>
    <property type="match status" value="1"/>
</dbReference>
<keyword evidence="9 18" id="KW-0378">Hydrolase</keyword>
<feature type="domain" description="THAP-type" evidence="22">
    <location>
        <begin position="389"/>
        <end position="479"/>
    </location>
</feature>
<dbReference type="InterPro" id="IPR006084">
    <property type="entry name" value="XPG/Rad2"/>
</dbReference>
<dbReference type="SUPFAM" id="SSF57716">
    <property type="entry name" value="Glucocorticoid receptor-like (DNA-binding domain)"/>
    <property type="match status" value="2"/>
</dbReference>
<comment type="function">
    <text evidence="18">Structure-specific nuclease with 5'-flap endonuclease and 5'-3' exonuclease activities involved in DNA replication and repair. During DNA replication, cleaves the 5'-overhanging flap structure that is generated by displacement synthesis when DNA polymerase encounters the 5'-end of a downstream Okazaki fragment. It enters the flap from the 5'-end and then tracks to cleave the flap base, leaving a nick for ligation. Also involved in the long patch base excision repair (LP-BER) pathway, by cleaving within the apurinic/apyrimidinic (AP) site-terminated flap. Acts as a genome stabilization factor that prevents flaps from equilibrating into structures that lead to duplications and deletions. Also possesses 5'-3' exonuclease activity on nicked or gapped double-stranded DNA, and exhibits RNase H activity. Also involved in replication and repair of rDNA and in repairing mitochondrial DNA.</text>
</comment>
<dbReference type="Gene3D" id="1.10.150.20">
    <property type="entry name" value="5' to 3' exonuclease, C-terminal subdomain"/>
    <property type="match status" value="1"/>
</dbReference>
<keyword evidence="16 18" id="KW-0539">Nucleus</keyword>
<keyword evidence="13 19" id="KW-0238">DNA-binding</keyword>
<dbReference type="PROSITE" id="PS50950">
    <property type="entry name" value="ZF_THAP"/>
    <property type="match status" value="2"/>
</dbReference>
<dbReference type="GO" id="GO:0043137">
    <property type="term" value="P:DNA replication, removal of RNA primer"/>
    <property type="evidence" value="ECO:0007669"/>
    <property type="project" value="UniProtKB-UniRule"/>
</dbReference>
<dbReference type="InterPro" id="IPR029060">
    <property type="entry name" value="PIN-like_dom_sf"/>
</dbReference>
<keyword evidence="7 18" id="KW-0227">DNA damage</keyword>
<dbReference type="Gene3D" id="6.20.210.20">
    <property type="entry name" value="THAP domain"/>
    <property type="match status" value="2"/>
</dbReference>
<keyword evidence="12 18" id="KW-0460">Magnesium</keyword>
<evidence type="ECO:0000256" key="7">
    <source>
        <dbReference type="ARBA" id="ARBA00022763"/>
    </source>
</evidence>
<feature type="region of interest" description="Disordered" evidence="21">
    <location>
        <begin position="319"/>
        <end position="349"/>
    </location>
</feature>
<evidence type="ECO:0000256" key="15">
    <source>
        <dbReference type="ARBA" id="ARBA00023204"/>
    </source>
</evidence>
<keyword evidence="14 18" id="KW-0496">Mitochondrion</keyword>
<dbReference type="InterPro" id="IPR006086">
    <property type="entry name" value="XPG-I_dom"/>
</dbReference>
<evidence type="ECO:0000256" key="19">
    <source>
        <dbReference type="PROSITE-ProRule" id="PRU00309"/>
    </source>
</evidence>
<evidence type="ECO:0000256" key="2">
    <source>
        <dbReference type="ARBA" id="ARBA00022553"/>
    </source>
</evidence>
<dbReference type="SMART" id="SM00484">
    <property type="entry name" value="XPGI"/>
    <property type="match status" value="1"/>
</dbReference>
<reference evidence="23" key="1">
    <citation type="submission" date="2021-11" db="EMBL/GenBank/DDBJ databases">
        <authorList>
            <person name="Schell T."/>
        </authorList>
    </citation>
    <scope>NUCLEOTIDE SEQUENCE</scope>
    <source>
        <strain evidence="23">M5</strain>
    </source>
</reference>
<dbReference type="HAMAP" id="MF_00614">
    <property type="entry name" value="Fen"/>
    <property type="match status" value="1"/>
</dbReference>
<evidence type="ECO:0000256" key="4">
    <source>
        <dbReference type="ARBA" id="ARBA00022722"/>
    </source>
</evidence>
<dbReference type="GO" id="GO:0003677">
    <property type="term" value="F:DNA binding"/>
    <property type="evidence" value="ECO:0007669"/>
    <property type="project" value="UniProtKB-UniRule"/>
</dbReference>
<feature type="compositionally biased region" description="Polar residues" evidence="21">
    <location>
        <begin position="324"/>
        <end position="333"/>
    </location>
</feature>
<dbReference type="Pfam" id="PF00752">
    <property type="entry name" value="XPG_N"/>
    <property type="match status" value="1"/>
</dbReference>
<dbReference type="Pfam" id="PF05485">
    <property type="entry name" value="THAP"/>
    <property type="match status" value="2"/>
</dbReference>
<organism evidence="23 24">
    <name type="scientific">Daphnia galeata</name>
    <dbReference type="NCBI Taxonomy" id="27404"/>
    <lineage>
        <taxon>Eukaryota</taxon>
        <taxon>Metazoa</taxon>
        <taxon>Ecdysozoa</taxon>
        <taxon>Arthropoda</taxon>
        <taxon>Crustacea</taxon>
        <taxon>Branchiopoda</taxon>
        <taxon>Diplostraca</taxon>
        <taxon>Cladocera</taxon>
        <taxon>Anomopoda</taxon>
        <taxon>Daphniidae</taxon>
        <taxon>Daphnia</taxon>
    </lineage>
</organism>
<dbReference type="CDD" id="cd09907">
    <property type="entry name" value="H3TH_FEN1-Euk"/>
    <property type="match status" value="1"/>
</dbReference>
<keyword evidence="6 18" id="KW-0255">Endonuclease</keyword>
<dbReference type="PROSITE" id="PS00842">
    <property type="entry name" value="XPG_2"/>
    <property type="match status" value="1"/>
</dbReference>
<keyword evidence="15 18" id="KW-0234">DNA repair</keyword>
<dbReference type="GO" id="GO:0030145">
    <property type="term" value="F:manganese ion binding"/>
    <property type="evidence" value="ECO:0007669"/>
    <property type="project" value="TreeGrafter"/>
</dbReference>
<sequence>MGRKVAIDASMSIYQFLIAVRSEGAMLTSADGETTSHLMGIFYRTIRMVDNGIKPVYVFDGKPPDMKGGELTKRAEKRQEASKQLALATDAGDAVEMEKMNKRLVKVNKVHTDECKQLLTLMGIPYVEAPCEAEAQCAALVKSGKVYATATEDMDSLTFGSNVLLRYLTYSEAKKMPIKEFHLDKILDTMSYTMDEFIDLCIMLGCDYCDTIKGIGAKRAKDLIDKYRCIEKVIENLDTKKYAVPENWPYVEARRLFKTPDVTDPETLDLKWIQPDEEGLVKFLCGDKNFNEERIRSGAKKLCKAKTGQTQGRLDSFFKVLPSNKPSTPSTPASKRKAEEPKKGSKGGSKFKHGVYVSPRINISPCTFIEQKFQISVWNRSSTDDSIMLPKKKRERNICSVNNCRSYREANRWPEPLTFHEFPADLARRKLWLQIIEREDWVPGDKAKICAIHFTPECYREATTSSVKRLNATAVPSLHLVLDPLPKSGLTKAANTPRTTNPSGGVTSASSASQAYYVCSAMNCKQYRDAQLWPEPLSFHEFPADPERKKLWIESLTNDDWVPKDKGKVCSMHFDMDDYRETNKKLLKPNAVPSLNLSLKKLTERDIADQSVVDILDYDHESLQNGLNETDARVESRKRISNIIIVDLIKDKKTKYPEKPKPVVIDESCSTCMEMKKDLREVEFQLAMVKQELEEQKRLVETLRKQIKN</sequence>
<evidence type="ECO:0000256" key="10">
    <source>
        <dbReference type="ARBA" id="ARBA00022833"/>
    </source>
</evidence>
<dbReference type="InterPro" id="IPR006085">
    <property type="entry name" value="XPG_DNA_repair_N"/>
</dbReference>
<dbReference type="SMART" id="SM00692">
    <property type="entry name" value="DM3"/>
    <property type="match status" value="2"/>
</dbReference>
<keyword evidence="8 19" id="KW-0863">Zinc-finger</keyword>
<evidence type="ECO:0000256" key="13">
    <source>
        <dbReference type="ARBA" id="ARBA00023125"/>
    </source>
</evidence>
<proteinExistence type="inferred from homology"/>
<evidence type="ECO:0000256" key="1">
    <source>
        <dbReference type="ARBA" id="ARBA00004173"/>
    </source>
</evidence>
<dbReference type="GO" id="GO:0006284">
    <property type="term" value="P:base-excision repair"/>
    <property type="evidence" value="ECO:0007669"/>
    <property type="project" value="UniProtKB-UniRule"/>
</dbReference>
<comment type="subcellular location">
    <subcellularLocation>
        <location evidence="1 18">Mitochondrion</location>
    </subcellularLocation>
    <subcellularLocation>
        <location evidence="18">Nucleus</location>
        <location evidence="18">Nucleolus</location>
    </subcellularLocation>
    <subcellularLocation>
        <location evidence="18">Nucleus</location>
        <location evidence="18">Nucleoplasm</location>
    </subcellularLocation>
    <text evidence="18">Resides mostly in the nucleoli and relocalizes to the nucleoplasm upon DNA damage.</text>
</comment>
<dbReference type="InterPro" id="IPR038441">
    <property type="entry name" value="THAP_Znf_sf"/>
</dbReference>
<dbReference type="InterPro" id="IPR006612">
    <property type="entry name" value="THAP_Znf"/>
</dbReference>
<dbReference type="SUPFAM" id="SSF88723">
    <property type="entry name" value="PIN domain-like"/>
    <property type="match status" value="1"/>
</dbReference>
<evidence type="ECO:0000256" key="18">
    <source>
        <dbReference type="HAMAP-Rule" id="MF_03140"/>
    </source>
</evidence>
<evidence type="ECO:0000256" key="11">
    <source>
        <dbReference type="ARBA" id="ARBA00022839"/>
    </source>
</evidence>
<dbReference type="SMART" id="SM00279">
    <property type="entry name" value="HhH2"/>
    <property type="match status" value="1"/>
</dbReference>
<dbReference type="GO" id="GO:0008409">
    <property type="term" value="F:5'-3' exonuclease activity"/>
    <property type="evidence" value="ECO:0007669"/>
    <property type="project" value="UniProtKB-UniRule"/>
</dbReference>
<evidence type="ECO:0000256" key="14">
    <source>
        <dbReference type="ARBA" id="ARBA00023128"/>
    </source>
</evidence>
<evidence type="ECO:0000256" key="6">
    <source>
        <dbReference type="ARBA" id="ARBA00022759"/>
    </source>
</evidence>
<dbReference type="Gene3D" id="3.40.50.1010">
    <property type="entry name" value="5'-nuclease"/>
    <property type="match status" value="1"/>
</dbReference>